<proteinExistence type="predicted"/>
<protein>
    <recommendedName>
        <fullName evidence="4">ABC-type transport auxiliary lipoprotein component domain-containing protein</fullName>
    </recommendedName>
</protein>
<keyword evidence="1" id="KW-0472">Membrane</keyword>
<evidence type="ECO:0000256" key="1">
    <source>
        <dbReference type="SAM" id="Phobius"/>
    </source>
</evidence>
<dbReference type="AlphaFoldDB" id="A0A7S8FBH0"/>
<feature type="transmembrane region" description="Helical" evidence="1">
    <location>
        <begin position="16"/>
        <end position="37"/>
    </location>
</feature>
<dbReference type="PROSITE" id="PS51257">
    <property type="entry name" value="PROKAR_LIPOPROTEIN"/>
    <property type="match status" value="1"/>
</dbReference>
<evidence type="ECO:0000313" key="3">
    <source>
        <dbReference type="Proteomes" id="UP000593737"/>
    </source>
</evidence>
<dbReference type="KEGG" id="nkf:Nkreftii_000481"/>
<gene>
    <name evidence="2" type="ORF">Nkreftii_000481</name>
</gene>
<organism evidence="2 3">
    <name type="scientific">Candidatus Nitrospira kreftii</name>
    <dbReference type="NCBI Taxonomy" id="2652173"/>
    <lineage>
        <taxon>Bacteria</taxon>
        <taxon>Pseudomonadati</taxon>
        <taxon>Nitrospirota</taxon>
        <taxon>Nitrospiria</taxon>
        <taxon>Nitrospirales</taxon>
        <taxon>Nitrospiraceae</taxon>
        <taxon>Nitrospira</taxon>
    </lineage>
</organism>
<dbReference type="InterPro" id="IPR007485">
    <property type="entry name" value="LPS_assembly_LptE"/>
</dbReference>
<sequence>MLSAEKSENHERSEPFAFILGTFISALMASTLVACGYQFRVDGAGPTIGGAAASTSNEPSPRLIIRTLLNNSFEPNLEMRYTNYFRDEFSAGSGARVVPESEAADLVLTGQILSVIVPTLSFSQTATLESRTEVVVLVQVEDVRSRKVVWRQLAKGASEFFVTPDLQFNRALQNRAVEQAGRFVAADLAARFLLQLETGALTKQAPVPDPELQ</sequence>
<accession>A0A7S8FBH0</accession>
<reference evidence="2 3" key="1">
    <citation type="journal article" date="2020" name="ISME J.">
        <title>Enrichment and physiological characterization of a novel comammox Nitrospira indicates ammonium inhibition of complete nitrification.</title>
        <authorList>
            <person name="Sakoula D."/>
            <person name="Koch H."/>
            <person name="Frank J."/>
            <person name="Jetten M.S.M."/>
            <person name="van Kessel M.A.H.J."/>
            <person name="Lucker S."/>
        </authorList>
    </citation>
    <scope>NUCLEOTIDE SEQUENCE [LARGE SCALE GENOMIC DNA]</scope>
    <source>
        <strain evidence="2">Comreactor17</strain>
    </source>
</reference>
<keyword evidence="1" id="KW-1133">Transmembrane helix</keyword>
<name>A0A7S8FBH0_9BACT</name>
<dbReference type="Pfam" id="PF04390">
    <property type="entry name" value="LptE"/>
    <property type="match status" value="1"/>
</dbReference>
<dbReference type="GO" id="GO:0043165">
    <property type="term" value="P:Gram-negative-bacterium-type cell outer membrane assembly"/>
    <property type="evidence" value="ECO:0007669"/>
    <property type="project" value="InterPro"/>
</dbReference>
<dbReference type="GO" id="GO:0019867">
    <property type="term" value="C:outer membrane"/>
    <property type="evidence" value="ECO:0007669"/>
    <property type="project" value="InterPro"/>
</dbReference>
<dbReference type="EMBL" id="CP047423">
    <property type="protein sequence ID" value="QPD02707.1"/>
    <property type="molecule type" value="Genomic_DNA"/>
</dbReference>
<dbReference type="Proteomes" id="UP000593737">
    <property type="component" value="Chromosome"/>
</dbReference>
<evidence type="ECO:0008006" key="4">
    <source>
        <dbReference type="Google" id="ProtNLM"/>
    </source>
</evidence>
<evidence type="ECO:0000313" key="2">
    <source>
        <dbReference type="EMBL" id="QPD02707.1"/>
    </source>
</evidence>
<keyword evidence="1" id="KW-0812">Transmembrane</keyword>